<keyword evidence="1" id="KW-1133">Transmembrane helix</keyword>
<evidence type="ECO:0000313" key="3">
    <source>
        <dbReference type="Proteomes" id="UP000461162"/>
    </source>
</evidence>
<evidence type="ECO:0000313" key="2">
    <source>
        <dbReference type="EMBL" id="MUM78008.1"/>
    </source>
</evidence>
<feature type="transmembrane region" description="Helical" evidence="1">
    <location>
        <begin position="12"/>
        <end position="31"/>
    </location>
</feature>
<dbReference type="EMBL" id="WODC01000006">
    <property type="protein sequence ID" value="MUM78008.1"/>
    <property type="molecule type" value="Genomic_DNA"/>
</dbReference>
<dbReference type="AlphaFoldDB" id="A0A7K1KPK1"/>
<protein>
    <submittedName>
        <fullName evidence="2">4Fe-4S ferredoxin</fullName>
    </submittedName>
</protein>
<name>A0A7K1KPK1_9BACT</name>
<comment type="caution">
    <text evidence="2">The sequence shown here is derived from an EMBL/GenBank/DDBJ whole genome shotgun (WGS) entry which is preliminary data.</text>
</comment>
<feature type="transmembrane region" description="Helical" evidence="1">
    <location>
        <begin position="55"/>
        <end position="76"/>
    </location>
</feature>
<dbReference type="RefSeq" id="WP_155934626.1">
    <property type="nucleotide sequence ID" value="NZ_WODC01000006.1"/>
</dbReference>
<gene>
    <name evidence="2" type="ORF">GKC30_10210</name>
</gene>
<sequence>MRARPYTPWIVRLYLVSVTGLAVTGLLHMPLAERYALTEVPGLGWTGDFYLVHRLHYLFAALLLFTAGLSSINWLLGWKDRLALTRLGAVRVAILGGLMVSGGLRMYRNLPSVTLDPVLVVLIEWVHLGLAGALGVAVLAAALRGGSAYVRWR</sequence>
<proteinExistence type="predicted"/>
<keyword evidence="1" id="KW-0472">Membrane</keyword>
<accession>A0A7K1KPK1</accession>
<feature type="transmembrane region" description="Helical" evidence="1">
    <location>
        <begin position="88"/>
        <end position="107"/>
    </location>
</feature>
<organism evidence="2 3">
    <name type="scientific">Pseudodesulfovibrio alkaliphilus</name>
    <dbReference type="NCBI Taxonomy" id="2661613"/>
    <lineage>
        <taxon>Bacteria</taxon>
        <taxon>Pseudomonadati</taxon>
        <taxon>Thermodesulfobacteriota</taxon>
        <taxon>Desulfovibrionia</taxon>
        <taxon>Desulfovibrionales</taxon>
        <taxon>Desulfovibrionaceae</taxon>
    </lineage>
</organism>
<keyword evidence="1" id="KW-0812">Transmembrane</keyword>
<feature type="transmembrane region" description="Helical" evidence="1">
    <location>
        <begin position="119"/>
        <end position="143"/>
    </location>
</feature>
<evidence type="ECO:0000256" key="1">
    <source>
        <dbReference type="SAM" id="Phobius"/>
    </source>
</evidence>
<reference evidence="2 3" key="1">
    <citation type="submission" date="2019-11" db="EMBL/GenBank/DDBJ databases">
        <title>Pseudodesulfovibrio alkaliphilus, sp. nov., an alkaliphilic sulfate-reducing bacteria from mud volcano of Taman peninsula, Russia.</title>
        <authorList>
            <person name="Frolova A."/>
            <person name="Merkel A.Y."/>
            <person name="Slobodkin A.I."/>
        </authorList>
    </citation>
    <scope>NUCLEOTIDE SEQUENCE [LARGE SCALE GENOMIC DNA]</scope>
    <source>
        <strain evidence="2 3">F-1</strain>
    </source>
</reference>
<keyword evidence="3" id="KW-1185">Reference proteome</keyword>
<dbReference type="Proteomes" id="UP000461162">
    <property type="component" value="Unassembled WGS sequence"/>
</dbReference>